<keyword evidence="5 10" id="KW-0808">Transferase</keyword>
<sequence>MLGGMRLEALLPLIEGAGSALLRIQAYADWITANPASPQRIAAWFNLGAEWSAFGDKAKAASAYQQALLADPTFHPAAVNLGLALEALGQQDAALACWTRALQPDGARTALLNHRGRLLEEQGRLADAEKALVQSLLLDPAQPDVIQHWLHIRQKTCSWPVVPEGLPGLPAAALRAACGPLGGLALVDDPDEQRRIAQDWLIRKVPPAPERLSPPGGYRHDRIRLGYLSSDFCRHAMSFLIAEMLELHDRSSFEVFGYCSSPEDGSDIRDRVIRALDHHVPVRQLDDTAVARRIREDEIDILVDLNGLTRGARLHTLRWKPAPVQVTYLGYIGSVPLPELDYLLCDDYVIPPGLRPQYMPAPLSLPGIYQANDGRSPELPVATRAAEGLPEDKFVFCCFCSTYKITPEIFDAWMEILRSVPDSVLWLVCENETARANLAARAGAAGITAERLIFARRVEPSLYLARMALGDLFLDTSPYNAGTVASDALRMGLPLVTLSKQPFASRMAGSLLNAIGLPETVTDTVEEYVRLAVSIACSPELLATFRSRIGGDRWQHTLGDVRGFVAGLEDIFRRVRIRPDALG</sequence>
<dbReference type="AlphaFoldDB" id="A0A6M1LTE0"/>
<evidence type="ECO:0000256" key="3">
    <source>
        <dbReference type="ARBA" id="ARBA00011970"/>
    </source>
</evidence>
<evidence type="ECO:0000313" key="10">
    <source>
        <dbReference type="EMBL" id="NGM23766.1"/>
    </source>
</evidence>
<evidence type="ECO:0000256" key="1">
    <source>
        <dbReference type="ARBA" id="ARBA00004922"/>
    </source>
</evidence>
<dbReference type="Gene3D" id="3.40.50.2000">
    <property type="entry name" value="Glycogen Phosphorylase B"/>
    <property type="match status" value="1"/>
</dbReference>
<evidence type="ECO:0000259" key="9">
    <source>
        <dbReference type="Pfam" id="PF13844"/>
    </source>
</evidence>
<feature type="repeat" description="TPR" evidence="8">
    <location>
        <begin position="41"/>
        <end position="74"/>
    </location>
</feature>
<dbReference type="PROSITE" id="PS50005">
    <property type="entry name" value="TPR"/>
    <property type="match status" value="1"/>
</dbReference>
<keyword evidence="7 8" id="KW-0802">TPR repeat</keyword>
<comment type="pathway">
    <text evidence="1">Protein modification; protein glycosylation.</text>
</comment>
<dbReference type="InterPro" id="IPR019734">
    <property type="entry name" value="TPR_rpt"/>
</dbReference>
<gene>
    <name evidence="10" type="ORF">G3576_27405</name>
</gene>
<dbReference type="EC" id="2.4.1.255" evidence="3"/>
<proteinExistence type="inferred from homology"/>
<dbReference type="SUPFAM" id="SSF53756">
    <property type="entry name" value="UDP-Glycosyltransferase/glycogen phosphorylase"/>
    <property type="match status" value="1"/>
</dbReference>
<dbReference type="SMART" id="SM00028">
    <property type="entry name" value="TPR"/>
    <property type="match status" value="3"/>
</dbReference>
<dbReference type="InterPro" id="IPR011990">
    <property type="entry name" value="TPR-like_helical_dom_sf"/>
</dbReference>
<keyword evidence="11" id="KW-1185">Reference proteome</keyword>
<evidence type="ECO:0000256" key="4">
    <source>
        <dbReference type="ARBA" id="ARBA00022676"/>
    </source>
</evidence>
<evidence type="ECO:0000256" key="6">
    <source>
        <dbReference type="ARBA" id="ARBA00022737"/>
    </source>
</evidence>
<protein>
    <recommendedName>
        <fullName evidence="3">protein O-GlcNAc transferase</fullName>
        <ecNumber evidence="3">2.4.1.255</ecNumber>
    </recommendedName>
</protein>
<dbReference type="PANTHER" id="PTHR44998">
    <property type="match status" value="1"/>
</dbReference>
<dbReference type="Gene3D" id="1.25.40.10">
    <property type="entry name" value="Tetratricopeptide repeat domain"/>
    <property type="match status" value="2"/>
</dbReference>
<evidence type="ECO:0000313" key="11">
    <source>
        <dbReference type="Proteomes" id="UP000475385"/>
    </source>
</evidence>
<name>A0A6M1LTE0_9PROT</name>
<comment type="similarity">
    <text evidence="2">Belongs to the glycosyltransferase 41 family. O-GlcNAc transferase subfamily.</text>
</comment>
<evidence type="ECO:0000256" key="8">
    <source>
        <dbReference type="PROSITE-ProRule" id="PRU00339"/>
    </source>
</evidence>
<keyword evidence="6" id="KW-0677">Repeat</keyword>
<accession>A0A6M1LTE0</accession>
<feature type="domain" description="O-GlcNAc transferase C-terminal" evidence="9">
    <location>
        <begin position="378"/>
        <end position="566"/>
    </location>
</feature>
<dbReference type="InterPro" id="IPR029489">
    <property type="entry name" value="OGT/SEC/SPY_C"/>
</dbReference>
<evidence type="ECO:0000256" key="2">
    <source>
        <dbReference type="ARBA" id="ARBA00005386"/>
    </source>
</evidence>
<dbReference type="RefSeq" id="WP_164697682.1">
    <property type="nucleotide sequence ID" value="NZ_JAAIKB010000019.1"/>
</dbReference>
<reference evidence="10 11" key="2">
    <citation type="submission" date="2020-03" db="EMBL/GenBank/DDBJ databases">
        <title>Roseomonas stagni sp. nov., isolated from pond water in Japan.</title>
        <authorList>
            <person name="Furuhata K."/>
            <person name="Miyamoto H."/>
            <person name="Goto K."/>
        </authorList>
    </citation>
    <scope>NUCLEOTIDE SEQUENCE [LARGE SCALE GENOMIC DNA]</scope>
    <source>
        <strain evidence="10 11">PeD5</strain>
    </source>
</reference>
<dbReference type="SUPFAM" id="SSF48452">
    <property type="entry name" value="TPR-like"/>
    <property type="match status" value="1"/>
</dbReference>
<dbReference type="PANTHER" id="PTHR44998:SF1">
    <property type="entry name" value="UDP-N-ACETYLGLUCOSAMINE--PEPTIDE N-ACETYLGLUCOSAMINYLTRANSFERASE 110 KDA SUBUNIT"/>
    <property type="match status" value="1"/>
</dbReference>
<keyword evidence="4" id="KW-0328">Glycosyltransferase</keyword>
<dbReference type="Proteomes" id="UP000475385">
    <property type="component" value="Unassembled WGS sequence"/>
</dbReference>
<evidence type="ECO:0000256" key="7">
    <source>
        <dbReference type="ARBA" id="ARBA00022803"/>
    </source>
</evidence>
<reference evidence="10 11" key="1">
    <citation type="submission" date="2020-02" db="EMBL/GenBank/DDBJ databases">
        <authorList>
            <person name="Kim H.M."/>
            <person name="Jeon C.O."/>
        </authorList>
    </citation>
    <scope>NUCLEOTIDE SEQUENCE [LARGE SCALE GENOMIC DNA]</scope>
    <source>
        <strain evidence="10 11">PeD5</strain>
    </source>
</reference>
<organism evidence="10 11">
    <name type="scientific">Falsiroseomonas algicola</name>
    <dbReference type="NCBI Taxonomy" id="2716930"/>
    <lineage>
        <taxon>Bacteria</taxon>
        <taxon>Pseudomonadati</taxon>
        <taxon>Pseudomonadota</taxon>
        <taxon>Alphaproteobacteria</taxon>
        <taxon>Acetobacterales</taxon>
        <taxon>Roseomonadaceae</taxon>
        <taxon>Falsiroseomonas</taxon>
    </lineage>
</organism>
<dbReference type="Gene3D" id="3.40.50.11380">
    <property type="match status" value="1"/>
</dbReference>
<dbReference type="EMBL" id="JAAIKB010000019">
    <property type="protein sequence ID" value="NGM23766.1"/>
    <property type="molecule type" value="Genomic_DNA"/>
</dbReference>
<comment type="caution">
    <text evidence="10">The sequence shown here is derived from an EMBL/GenBank/DDBJ whole genome shotgun (WGS) entry which is preliminary data.</text>
</comment>
<dbReference type="Pfam" id="PF13844">
    <property type="entry name" value="Glyco_transf_41"/>
    <property type="match status" value="2"/>
</dbReference>
<evidence type="ECO:0000256" key="5">
    <source>
        <dbReference type="ARBA" id="ARBA00022679"/>
    </source>
</evidence>
<dbReference type="GO" id="GO:0097363">
    <property type="term" value="F:protein O-acetylglucosaminyltransferase activity"/>
    <property type="evidence" value="ECO:0007669"/>
    <property type="project" value="UniProtKB-EC"/>
</dbReference>
<feature type="domain" description="O-GlcNAc transferase C-terminal" evidence="9">
    <location>
        <begin position="220"/>
        <end position="358"/>
    </location>
</feature>